<protein>
    <submittedName>
        <fullName evidence="1">Uncharacterized protein</fullName>
    </submittedName>
</protein>
<organism evidence="1">
    <name type="scientific">Serratia fonticola</name>
    <dbReference type="NCBI Taxonomy" id="47917"/>
    <lineage>
        <taxon>Bacteria</taxon>
        <taxon>Pseudomonadati</taxon>
        <taxon>Pseudomonadota</taxon>
        <taxon>Gammaproteobacteria</taxon>
        <taxon>Enterobacterales</taxon>
        <taxon>Yersiniaceae</taxon>
        <taxon>Serratia</taxon>
    </lineage>
</organism>
<name>A0A4U9WJG0_SERFO</name>
<gene>
    <name evidence="1" type="ORF">NCTC12965_08174</name>
</gene>
<proteinExistence type="predicted"/>
<evidence type="ECO:0000313" key="1">
    <source>
        <dbReference type="EMBL" id="VTR59605.1"/>
    </source>
</evidence>
<reference evidence="1" key="1">
    <citation type="submission" date="2019-05" db="EMBL/GenBank/DDBJ databases">
        <authorList>
            <consortium name="Pathogen Informatics"/>
        </authorList>
    </citation>
    <scope>NUCLEOTIDE SEQUENCE [LARGE SCALE GENOMIC DNA]</scope>
    <source>
        <strain evidence="1">NCTC12965</strain>
    </source>
</reference>
<sequence>MVRMLTTGSNLTTGPNGPQPLFVNQIQLDTLAFEQLLVVVGDT</sequence>
<accession>A0A4U9WJG0</accession>
<dbReference type="AlphaFoldDB" id="A0A4U9WJG0"/>
<dbReference type="EMBL" id="CABEEZ010000161">
    <property type="protein sequence ID" value="VTR59605.1"/>
    <property type="molecule type" value="Genomic_DNA"/>
</dbReference>